<dbReference type="AlphaFoldDB" id="A0A7X5LLQ5"/>
<gene>
    <name evidence="2" type="ORF">GTH32_10800</name>
</gene>
<evidence type="ECO:0000313" key="3">
    <source>
        <dbReference type="Proteomes" id="UP000470213"/>
    </source>
</evidence>
<name>A0A7X5LLQ5_9ALTE</name>
<accession>A0A7X5LLQ5</accession>
<dbReference type="EMBL" id="JAAAWN010000012">
    <property type="protein sequence ID" value="NDV91671.1"/>
    <property type="molecule type" value="Genomic_DNA"/>
</dbReference>
<dbReference type="Proteomes" id="UP000470213">
    <property type="component" value="Unassembled WGS sequence"/>
</dbReference>
<evidence type="ECO:0000259" key="1">
    <source>
        <dbReference type="PROSITE" id="PS50532"/>
    </source>
</evidence>
<feature type="non-terminal residue" evidence="2">
    <location>
        <position position="107"/>
    </location>
</feature>
<proteinExistence type="predicted"/>
<organism evidence="2 3">
    <name type="scientific">Alteromonas profundi</name>
    <dbReference type="NCBI Taxonomy" id="2696062"/>
    <lineage>
        <taxon>Bacteria</taxon>
        <taxon>Pseudomonadati</taxon>
        <taxon>Pseudomonadota</taxon>
        <taxon>Gammaproteobacteria</taxon>
        <taxon>Alteromonadales</taxon>
        <taxon>Alteromonadaceae</taxon>
        <taxon>Alteromonas/Salinimonas group</taxon>
        <taxon>Alteromonas</taxon>
    </lineage>
</organism>
<feature type="domain" description="HTH IS408-type" evidence="1">
    <location>
        <begin position="4"/>
        <end position="83"/>
    </location>
</feature>
<comment type="caution">
    <text evidence="2">The sequence shown here is derived from an EMBL/GenBank/DDBJ whole genome shotgun (WGS) entry which is preliminary data.</text>
</comment>
<dbReference type="InterPro" id="IPR017895">
    <property type="entry name" value="HTH_IS408/IS1162_type"/>
</dbReference>
<evidence type="ECO:0000313" key="2">
    <source>
        <dbReference type="EMBL" id="NDV91671.1"/>
    </source>
</evidence>
<sequence length="107" mass="12275">MRKIKDVLRLKFEVGLSHRDIGQCLSLGPSTVSEILSRFKSSDLSWPLPEALNDKTLEAQLYNTGPVQRQKRLPDFMLMQQELKRKGMTKLLLWEEYCAEDSASAYG</sequence>
<reference evidence="2 3" key="1">
    <citation type="submission" date="2020-01" db="EMBL/GenBank/DDBJ databases">
        <authorList>
            <person name="Chen J."/>
            <person name="Zhu S."/>
            <person name="Yang J."/>
        </authorList>
    </citation>
    <scope>NUCLEOTIDE SEQUENCE [LARGE SCALE GENOMIC DNA]</scope>
    <source>
        <strain evidence="2 3">345S023</strain>
    </source>
</reference>
<dbReference type="PROSITE" id="PS50532">
    <property type="entry name" value="HTH_IS408"/>
    <property type="match status" value="1"/>
</dbReference>
<protein>
    <submittedName>
        <fullName evidence="2">IS21 family transposase</fullName>
    </submittedName>
</protein>
<keyword evidence="3" id="KW-1185">Reference proteome</keyword>